<dbReference type="EMBL" id="AMQM01007186">
    <property type="status" value="NOT_ANNOTATED_CDS"/>
    <property type="molecule type" value="Genomic_DNA"/>
</dbReference>
<dbReference type="HOGENOM" id="CLU_1951125_0_0_1"/>
<dbReference type="EMBL" id="AMQM01007185">
    <property type="status" value="NOT_ANNOTATED_CDS"/>
    <property type="molecule type" value="Genomic_DNA"/>
</dbReference>
<sequence length="129" mass="14709">MGFRPQKTSSTSTSASTTPASYKEISLLYEDQKIKSNPLKNRCRRTIILNKEGSSCGFTLQTYAIKNHRKNRSELITYVDYVEYNGPAHRAGMRRGDVILAINNENIENLQHDQLVHLVQHASNPLRFT</sequence>
<dbReference type="EnsemblMetazoa" id="HelroT193863">
    <property type="protein sequence ID" value="HelroP193863"/>
    <property type="gene ID" value="HelroG193863"/>
</dbReference>
<dbReference type="PANTHER" id="PTHR15963">
    <property type="entry name" value="GENERAL RECEPTOR FOR PHOSPHOINOSITIDES 1-ASSOCIATED SCAFFOLD PROTEIN-RELATED"/>
    <property type="match status" value="1"/>
</dbReference>
<proteinExistence type="predicted"/>
<reference evidence="6" key="1">
    <citation type="submission" date="2012-12" db="EMBL/GenBank/DDBJ databases">
        <authorList>
            <person name="Hellsten U."/>
            <person name="Grimwood J."/>
            <person name="Chapman J.A."/>
            <person name="Shapiro H."/>
            <person name="Aerts A."/>
            <person name="Otillar R.P."/>
            <person name="Terry A.Y."/>
            <person name="Boore J.L."/>
            <person name="Simakov O."/>
            <person name="Marletaz F."/>
            <person name="Cho S.-J."/>
            <person name="Edsinger-Gonzales E."/>
            <person name="Havlak P."/>
            <person name="Kuo D.-H."/>
            <person name="Larsson T."/>
            <person name="Lv J."/>
            <person name="Arendt D."/>
            <person name="Savage R."/>
            <person name="Osoegawa K."/>
            <person name="de Jong P."/>
            <person name="Lindberg D.R."/>
            <person name="Seaver E.C."/>
            <person name="Weisblat D.A."/>
            <person name="Putnam N.H."/>
            <person name="Grigoriev I.V."/>
            <person name="Rokhsar D.S."/>
        </authorList>
    </citation>
    <scope>NUCLEOTIDE SEQUENCE</scope>
</reference>
<accession>T1FVF3</accession>
<dbReference type="PANTHER" id="PTHR15963:SF5">
    <property type="entry name" value="SHORT SPINDLE 6, ISOFORM A"/>
    <property type="match status" value="1"/>
</dbReference>
<dbReference type="GeneID" id="20212799"/>
<dbReference type="CTD" id="20212799"/>
<dbReference type="KEGG" id="hro:HELRODRAFT_193863"/>
<evidence type="ECO:0000259" key="3">
    <source>
        <dbReference type="PROSITE" id="PS50106"/>
    </source>
</evidence>
<dbReference type="SUPFAM" id="SSF50156">
    <property type="entry name" value="PDZ domain-like"/>
    <property type="match status" value="1"/>
</dbReference>
<dbReference type="GO" id="GO:0005737">
    <property type="term" value="C:cytoplasm"/>
    <property type="evidence" value="ECO:0007669"/>
    <property type="project" value="UniProtKB-SubCell"/>
</dbReference>
<gene>
    <name evidence="5" type="primary">20212799</name>
    <name evidence="4" type="ORF">HELRODRAFT_193863</name>
</gene>
<dbReference type="Proteomes" id="UP000015101">
    <property type="component" value="Unassembled WGS sequence"/>
</dbReference>
<reference evidence="5" key="3">
    <citation type="submission" date="2015-06" db="UniProtKB">
        <authorList>
            <consortium name="EnsemblMetazoa"/>
        </authorList>
    </citation>
    <scope>IDENTIFICATION</scope>
</reference>
<evidence type="ECO:0000313" key="6">
    <source>
        <dbReference type="Proteomes" id="UP000015101"/>
    </source>
</evidence>
<keyword evidence="6" id="KW-1185">Reference proteome</keyword>
<dbReference type="STRING" id="6412.T1FVF3"/>
<dbReference type="InterPro" id="IPR001478">
    <property type="entry name" value="PDZ"/>
</dbReference>
<dbReference type="PROSITE" id="PS50106">
    <property type="entry name" value="PDZ"/>
    <property type="match status" value="1"/>
</dbReference>
<dbReference type="OrthoDB" id="10041077at2759"/>
<evidence type="ECO:0000256" key="2">
    <source>
        <dbReference type="ARBA" id="ARBA00022490"/>
    </source>
</evidence>
<protein>
    <recommendedName>
        <fullName evidence="3">PDZ domain-containing protein</fullName>
    </recommendedName>
</protein>
<dbReference type="Gene3D" id="2.30.42.10">
    <property type="match status" value="1"/>
</dbReference>
<feature type="domain" description="PDZ" evidence="3">
    <location>
        <begin position="46"/>
        <end position="129"/>
    </location>
</feature>
<dbReference type="InterPro" id="IPR036034">
    <property type="entry name" value="PDZ_sf"/>
</dbReference>
<dbReference type="eggNOG" id="KOG3528">
    <property type="taxonomic scope" value="Eukaryota"/>
</dbReference>
<reference evidence="4 6" key="2">
    <citation type="journal article" date="2013" name="Nature">
        <title>Insights into bilaterian evolution from three spiralian genomes.</title>
        <authorList>
            <person name="Simakov O."/>
            <person name="Marletaz F."/>
            <person name="Cho S.J."/>
            <person name="Edsinger-Gonzales E."/>
            <person name="Havlak P."/>
            <person name="Hellsten U."/>
            <person name="Kuo D.H."/>
            <person name="Larsson T."/>
            <person name="Lv J."/>
            <person name="Arendt D."/>
            <person name="Savage R."/>
            <person name="Osoegawa K."/>
            <person name="de Jong P."/>
            <person name="Grimwood J."/>
            <person name="Chapman J.A."/>
            <person name="Shapiro H."/>
            <person name="Aerts A."/>
            <person name="Otillar R.P."/>
            <person name="Terry A.Y."/>
            <person name="Boore J.L."/>
            <person name="Grigoriev I.V."/>
            <person name="Lindberg D.R."/>
            <person name="Seaver E.C."/>
            <person name="Weisblat D.A."/>
            <person name="Putnam N.H."/>
            <person name="Rokhsar D.S."/>
        </authorList>
    </citation>
    <scope>NUCLEOTIDE SEQUENCE</scope>
</reference>
<dbReference type="SMART" id="SM00228">
    <property type="entry name" value="PDZ"/>
    <property type="match status" value="1"/>
</dbReference>
<dbReference type="AlphaFoldDB" id="T1FVF3"/>
<keyword evidence="2" id="KW-0963">Cytoplasm</keyword>
<dbReference type="Pfam" id="PF00595">
    <property type="entry name" value="PDZ"/>
    <property type="match status" value="1"/>
</dbReference>
<evidence type="ECO:0000256" key="1">
    <source>
        <dbReference type="ARBA" id="ARBA00004496"/>
    </source>
</evidence>
<dbReference type="EMBL" id="KB097579">
    <property type="protein sequence ID" value="ESN93997.1"/>
    <property type="molecule type" value="Genomic_DNA"/>
</dbReference>
<evidence type="ECO:0000313" key="5">
    <source>
        <dbReference type="EnsemblMetazoa" id="HelroP193863"/>
    </source>
</evidence>
<dbReference type="RefSeq" id="XP_009027967.1">
    <property type="nucleotide sequence ID" value="XM_009029719.1"/>
</dbReference>
<name>T1FVF3_HELRO</name>
<dbReference type="InParanoid" id="T1FVF3"/>
<dbReference type="InterPro" id="IPR052122">
    <property type="entry name" value="Intracell_Traff_Signaling_Reg"/>
</dbReference>
<evidence type="ECO:0000313" key="4">
    <source>
        <dbReference type="EMBL" id="ESN93997.1"/>
    </source>
</evidence>
<organism evidence="5 6">
    <name type="scientific">Helobdella robusta</name>
    <name type="common">Californian leech</name>
    <dbReference type="NCBI Taxonomy" id="6412"/>
    <lineage>
        <taxon>Eukaryota</taxon>
        <taxon>Metazoa</taxon>
        <taxon>Spiralia</taxon>
        <taxon>Lophotrochozoa</taxon>
        <taxon>Annelida</taxon>
        <taxon>Clitellata</taxon>
        <taxon>Hirudinea</taxon>
        <taxon>Rhynchobdellida</taxon>
        <taxon>Glossiphoniidae</taxon>
        <taxon>Helobdella</taxon>
    </lineage>
</organism>
<comment type="subcellular location">
    <subcellularLocation>
        <location evidence="1">Cytoplasm</location>
    </subcellularLocation>
</comment>